<organism evidence="2 3">
    <name type="scientific">Sorangium cellulosum</name>
    <name type="common">Polyangium cellulosum</name>
    <dbReference type="NCBI Taxonomy" id="56"/>
    <lineage>
        <taxon>Bacteria</taxon>
        <taxon>Pseudomonadati</taxon>
        <taxon>Myxococcota</taxon>
        <taxon>Polyangia</taxon>
        <taxon>Polyangiales</taxon>
        <taxon>Polyangiaceae</taxon>
        <taxon>Sorangium</taxon>
    </lineage>
</organism>
<evidence type="ECO:0000313" key="3">
    <source>
        <dbReference type="Proteomes" id="UP000075515"/>
    </source>
</evidence>
<feature type="compositionally biased region" description="Basic and acidic residues" evidence="1">
    <location>
        <begin position="14"/>
        <end position="26"/>
    </location>
</feature>
<dbReference type="Proteomes" id="UP000075515">
    <property type="component" value="Unassembled WGS sequence"/>
</dbReference>
<comment type="caution">
    <text evidence="2">The sequence shown here is derived from an EMBL/GenBank/DDBJ whole genome shotgun (WGS) entry which is preliminary data.</text>
</comment>
<dbReference type="AlphaFoldDB" id="A0A150SIJ5"/>
<accession>A0A150SIJ5</accession>
<evidence type="ECO:0000256" key="1">
    <source>
        <dbReference type="SAM" id="MobiDB-lite"/>
    </source>
</evidence>
<gene>
    <name evidence="2" type="ORF">BE18_41140</name>
</gene>
<name>A0A150SIJ5_SORCE</name>
<feature type="region of interest" description="Disordered" evidence="1">
    <location>
        <begin position="1"/>
        <end position="26"/>
    </location>
</feature>
<protein>
    <submittedName>
        <fullName evidence="2">Uncharacterized protein</fullName>
    </submittedName>
</protein>
<proteinExistence type="predicted"/>
<sequence>MAFGLGPAKKKERHRGERSVRVAPSSERRGVVVTTGIFLLRCAPEQRRSALRSVGNLRGARRAAGNATGVLPHVASAAAKI</sequence>
<reference evidence="2 3" key="1">
    <citation type="submission" date="2014-02" db="EMBL/GenBank/DDBJ databases">
        <title>The small core and large imbalanced accessory genome model reveals a collaborative survival strategy of Sorangium cellulosum strains in nature.</title>
        <authorList>
            <person name="Han K."/>
            <person name="Peng R."/>
            <person name="Blom J."/>
            <person name="Li Y.-Z."/>
        </authorList>
    </citation>
    <scope>NUCLEOTIDE SEQUENCE [LARGE SCALE GENOMIC DNA]</scope>
    <source>
        <strain evidence="2 3">So0149</strain>
    </source>
</reference>
<evidence type="ECO:0000313" key="2">
    <source>
        <dbReference type="EMBL" id="KYF80659.1"/>
    </source>
</evidence>
<dbReference type="EMBL" id="JEMC01003525">
    <property type="protein sequence ID" value="KYF80659.1"/>
    <property type="molecule type" value="Genomic_DNA"/>
</dbReference>